<dbReference type="InterPro" id="IPR011990">
    <property type="entry name" value="TPR-like_helical_dom_sf"/>
</dbReference>
<dbReference type="Gene3D" id="1.20.120.840">
    <property type="entry name" value="SusD-like, tetratrico peptide repeats domain"/>
    <property type="match status" value="1"/>
</dbReference>
<gene>
    <name evidence="2" type="ORF">F7D57_11825</name>
</gene>
<keyword evidence="2" id="KW-0449">Lipoprotein</keyword>
<dbReference type="RefSeq" id="WP_153097579.1">
    <property type="nucleotide sequence ID" value="NZ_VZBP01000149.1"/>
</dbReference>
<name>A0AA91A5D2_9BACT</name>
<dbReference type="Proteomes" id="UP000405805">
    <property type="component" value="Unassembled WGS sequence"/>
</dbReference>
<reference evidence="3" key="1">
    <citation type="submission" date="2019-09" db="EMBL/GenBank/DDBJ databases">
        <title>Distinct polysaccharide growth profiles of human intestinal Prevotella copri isolates.</title>
        <authorList>
            <person name="Fehlner-Peach H."/>
            <person name="Magnabosco C."/>
            <person name="Raghavan V."/>
            <person name="Scher J.U."/>
            <person name="Tett A."/>
            <person name="Cox L.M."/>
            <person name="Gottsegen C."/>
            <person name="Watters A."/>
            <person name="Wiltshire- Gordon J.D."/>
            <person name="Segata N."/>
            <person name="Bonneau R."/>
            <person name="Littman D.R."/>
        </authorList>
    </citation>
    <scope>NUCLEOTIDE SEQUENCE [LARGE SCALE GENOMIC DNA]</scope>
    <source>
        <strain evidence="3">iA624</strain>
    </source>
</reference>
<sequence length="644" mass="72817">MNKYKSLLFAGVVGGMLLTTSCQDTFKDLNQDPSAVTVASPSQLLTQAIYEWNACPYMLWFNQAPKFFIASQLAVPSGGMNQDAFTGGASRQGFQSINVLGYKYAMEKELAAMSEEDAAKYKNTQAALDVLITYLGIYDTDDCGDMPFTESAQARYGGTYTPKYDRMQDLYDLWLNNLDNCIKAFTTNTNQESPSHNDLVYDGSWAKWAKLANSLKLKIAARLIHKDFARAKAIAQEVTSASCGVLDGLDDDMVFNKASENITTGEGSKLDKGDIAYNTTNTTVSYNGQAPTQQMCNFLIDNDDPRVRFFYTKNSWNSEIVAWFLENGRKDDIPSYIMDNVETQTVNGKETFKAWKGKGEPWVRYYGLPTEYGVNNSTDRAYKEYFNYTDYQKEIPGNKTYRPYSRFSEYMLQGRLDFTLPTRPAEEDGTIKVIQSTDDRPWYGMYMTTAEVNFYLAEFATYGAISGDANAYFQKAIRYSVEAYDKLAGLNKIPYYGNTYSYDPNEKVIDLQDGEIDKMLTHPAYQLTGDKDADLEKIFLQMEIHFTYQPKDMFVTARRSGVPEFNSTLYPRIDYASEGYPATSIARRSRLENIVDTDLMKDILKKAYEDQGFTAGANDGTTLNSERVWQDQGAPQWGEGPNVK</sequence>
<comment type="caution">
    <text evidence="2">The sequence shown here is derived from an EMBL/GenBank/DDBJ whole genome shotgun (WGS) entry which is preliminary data.</text>
</comment>
<evidence type="ECO:0000313" key="2">
    <source>
        <dbReference type="EMBL" id="MQO10384.1"/>
    </source>
</evidence>
<dbReference type="Gene3D" id="1.25.40.390">
    <property type="match status" value="1"/>
</dbReference>
<feature type="region of interest" description="Disordered" evidence="1">
    <location>
        <begin position="615"/>
        <end position="644"/>
    </location>
</feature>
<dbReference type="InterPro" id="IPR041662">
    <property type="entry name" value="SusD-like_2"/>
</dbReference>
<dbReference type="Pfam" id="PF12771">
    <property type="entry name" value="SusD-like_2"/>
    <property type="match status" value="1"/>
</dbReference>
<evidence type="ECO:0000313" key="3">
    <source>
        <dbReference type="Proteomes" id="UP000405805"/>
    </source>
</evidence>
<dbReference type="SUPFAM" id="SSF48452">
    <property type="entry name" value="TPR-like"/>
    <property type="match status" value="1"/>
</dbReference>
<dbReference type="EMBL" id="VZBP01000149">
    <property type="protein sequence ID" value="MQO10384.1"/>
    <property type="molecule type" value="Genomic_DNA"/>
</dbReference>
<dbReference type="AlphaFoldDB" id="A0AA91A5D2"/>
<organism evidence="2 3">
    <name type="scientific">Segatella copri</name>
    <dbReference type="NCBI Taxonomy" id="165179"/>
    <lineage>
        <taxon>Bacteria</taxon>
        <taxon>Pseudomonadati</taxon>
        <taxon>Bacteroidota</taxon>
        <taxon>Bacteroidia</taxon>
        <taxon>Bacteroidales</taxon>
        <taxon>Prevotellaceae</taxon>
        <taxon>Segatella</taxon>
    </lineage>
</organism>
<evidence type="ECO:0000256" key="1">
    <source>
        <dbReference type="SAM" id="MobiDB-lite"/>
    </source>
</evidence>
<accession>A0AA91A5D2</accession>
<proteinExistence type="predicted"/>
<dbReference type="PROSITE" id="PS51257">
    <property type="entry name" value="PROKAR_LIPOPROTEIN"/>
    <property type="match status" value="1"/>
</dbReference>
<protein>
    <submittedName>
        <fullName evidence="2">SusD/RagB family nutrient-binding outer membrane lipoprotein</fullName>
    </submittedName>
</protein>